<sequence>MNLSPVHLKRYKDIAALFMKYGRGDLLAHADLPVTETPEKTTDDQPPAQLADDIEKLGPAFVKIGQLLSTRSDLLPPAYLDALGRLQDKVEAVDYEEIENTVQAELGVRVSKAFESFERKPLAAASLGQVHLATLRGGRQVAVKVQRPGIRRKISEDLESLESIATFLDEHTDFGKKYETLRIVDQFRGSILRELDYQREAASLKEIRANLSGFSRLVVPQVVDDYSSGRVLTMDYVPGTKIPALSGAVLTDLDGDELAAQLFRAYLKQILVDGFFHADPHPGNLILTHDRRLGILDLGMTGRVQQRMRDQLVHLLAGISEGNGIQTAEAALGIAEAKEDALDREGFISAVEEIVGAAKMQSLKHIDVGSLVLEVTRACANAGLRIPGEVSMIGKALLNLDRVGRCLSPGFDPHQAIQQHLGEISRARVKETLTSANLMGILTESKQFLGQLPLRANRIMDLLADNKIKVRVDSIDEKALIVGLQKVANRITLGLILAALIVGSSMLARVETSFRLFGYPGFAMLFFLIAAIGGVILFVQIMMKDR</sequence>
<comment type="caution">
    <text evidence="4">The sequence shown here is derived from an EMBL/GenBank/DDBJ whole genome shotgun (WGS) entry which is preliminary data.</text>
</comment>
<reference evidence="4" key="1">
    <citation type="submission" date="2022-10" db="EMBL/GenBank/DDBJ databases">
        <title>Luteolibacter sp. GHJ8, whole genome shotgun sequencing project.</title>
        <authorList>
            <person name="Zhao G."/>
            <person name="Shen L."/>
        </authorList>
    </citation>
    <scope>NUCLEOTIDE SEQUENCE</scope>
    <source>
        <strain evidence="4">GHJ8</strain>
    </source>
</reference>
<dbReference type="InterPro" id="IPR050154">
    <property type="entry name" value="UbiB_kinase"/>
</dbReference>
<dbReference type="Pfam" id="PF03109">
    <property type="entry name" value="ABC1"/>
    <property type="match status" value="1"/>
</dbReference>
<evidence type="ECO:0000313" key="4">
    <source>
        <dbReference type="EMBL" id="MCW1916304.1"/>
    </source>
</evidence>
<dbReference type="InterPro" id="IPR004147">
    <property type="entry name" value="ABC1_dom"/>
</dbReference>
<dbReference type="RefSeq" id="WP_264515878.1">
    <property type="nucleotide sequence ID" value="NZ_JAPDDR010000014.1"/>
</dbReference>
<evidence type="ECO:0000256" key="2">
    <source>
        <dbReference type="SAM" id="Phobius"/>
    </source>
</evidence>
<keyword evidence="2" id="KW-1133">Transmembrane helix</keyword>
<protein>
    <submittedName>
        <fullName evidence="4">AarF/UbiB family protein</fullName>
    </submittedName>
</protein>
<feature type="transmembrane region" description="Helical" evidence="2">
    <location>
        <begin position="516"/>
        <end position="539"/>
    </location>
</feature>
<organism evidence="4 5">
    <name type="scientific">Luteolibacter rhizosphaerae</name>
    <dbReference type="NCBI Taxonomy" id="2989719"/>
    <lineage>
        <taxon>Bacteria</taxon>
        <taxon>Pseudomonadati</taxon>
        <taxon>Verrucomicrobiota</taxon>
        <taxon>Verrucomicrobiia</taxon>
        <taxon>Verrucomicrobiales</taxon>
        <taxon>Verrucomicrobiaceae</taxon>
        <taxon>Luteolibacter</taxon>
    </lineage>
</organism>
<dbReference type="PANTHER" id="PTHR10566:SF113">
    <property type="entry name" value="PROTEIN ACTIVITY OF BC1 COMPLEX KINASE 7, CHLOROPLASTIC"/>
    <property type="match status" value="1"/>
</dbReference>
<keyword evidence="2" id="KW-0812">Transmembrane</keyword>
<dbReference type="CDD" id="cd05121">
    <property type="entry name" value="ABC1_ADCK3-like"/>
    <property type="match status" value="1"/>
</dbReference>
<evidence type="ECO:0000313" key="5">
    <source>
        <dbReference type="Proteomes" id="UP001165653"/>
    </source>
</evidence>
<dbReference type="SUPFAM" id="SSF56112">
    <property type="entry name" value="Protein kinase-like (PK-like)"/>
    <property type="match status" value="1"/>
</dbReference>
<evidence type="ECO:0000259" key="3">
    <source>
        <dbReference type="Pfam" id="PF03109"/>
    </source>
</evidence>
<dbReference type="InterPro" id="IPR011009">
    <property type="entry name" value="Kinase-like_dom_sf"/>
</dbReference>
<keyword evidence="5" id="KW-1185">Reference proteome</keyword>
<dbReference type="PANTHER" id="PTHR10566">
    <property type="entry name" value="CHAPERONE-ACTIVITY OF BC1 COMPLEX CABC1 -RELATED"/>
    <property type="match status" value="1"/>
</dbReference>
<keyword evidence="2" id="KW-0472">Membrane</keyword>
<gene>
    <name evidence="4" type="ORF">OJ996_22130</name>
</gene>
<name>A0ABT3GA04_9BACT</name>
<dbReference type="Proteomes" id="UP001165653">
    <property type="component" value="Unassembled WGS sequence"/>
</dbReference>
<evidence type="ECO:0000256" key="1">
    <source>
        <dbReference type="ARBA" id="ARBA00009670"/>
    </source>
</evidence>
<accession>A0ABT3GA04</accession>
<comment type="similarity">
    <text evidence="1">Belongs to the protein kinase superfamily. ADCK protein kinase family.</text>
</comment>
<proteinExistence type="inferred from homology"/>
<dbReference type="EMBL" id="JAPDDR010000014">
    <property type="protein sequence ID" value="MCW1916304.1"/>
    <property type="molecule type" value="Genomic_DNA"/>
</dbReference>
<feature type="domain" description="ABC1 atypical kinase-like" evidence="3">
    <location>
        <begin position="85"/>
        <end position="324"/>
    </location>
</feature>